<feature type="active site" description="Proton donor" evidence="12">
    <location>
        <position position="129"/>
    </location>
</feature>
<evidence type="ECO:0000313" key="15">
    <source>
        <dbReference type="EMBL" id="OAK70199.1"/>
    </source>
</evidence>
<evidence type="ECO:0000256" key="9">
    <source>
        <dbReference type="ARBA" id="ARBA00023102"/>
    </source>
</evidence>
<dbReference type="FunFam" id="3.20.20.70:FF:000009">
    <property type="entry name" value="1-(5-phosphoribosyl)-5-[(5-phosphoribosylamino)methylideneamino] imidazole-4-carboxamide isomerase"/>
    <property type="match status" value="1"/>
</dbReference>
<evidence type="ECO:0000256" key="4">
    <source>
        <dbReference type="ARBA" id="ARBA00009667"/>
    </source>
</evidence>
<dbReference type="GO" id="GO:0000162">
    <property type="term" value="P:L-tryptophan biosynthetic process"/>
    <property type="evidence" value="ECO:0007669"/>
    <property type="project" value="TreeGrafter"/>
</dbReference>
<dbReference type="InterPro" id="IPR011060">
    <property type="entry name" value="RibuloseP-bd_barrel"/>
</dbReference>
<dbReference type="OrthoDB" id="9807749at2"/>
<reference evidence="15 16" key="1">
    <citation type="submission" date="2015-05" db="EMBL/GenBank/DDBJ databases">
        <title>Comparison of genome.</title>
        <authorList>
            <person name="Zheng Z."/>
            <person name="Sun M."/>
        </authorList>
    </citation>
    <scope>NUCLEOTIDE SEQUENCE [LARGE SCALE GENOMIC DNA]</scope>
    <source>
        <strain evidence="15 16">G25-74</strain>
    </source>
</reference>
<dbReference type="InterPro" id="IPR023016">
    <property type="entry name" value="HisA/PriA"/>
</dbReference>
<evidence type="ECO:0000256" key="7">
    <source>
        <dbReference type="ARBA" id="ARBA00022490"/>
    </source>
</evidence>
<dbReference type="InterPro" id="IPR006062">
    <property type="entry name" value="His_biosynth"/>
</dbReference>
<evidence type="ECO:0000256" key="3">
    <source>
        <dbReference type="ARBA" id="ARBA00005133"/>
    </source>
</evidence>
<dbReference type="STRING" id="217031.ABB05_12660"/>
<dbReference type="GO" id="GO:0000105">
    <property type="term" value="P:L-histidine biosynthetic process"/>
    <property type="evidence" value="ECO:0007669"/>
    <property type="project" value="UniProtKB-UniRule"/>
</dbReference>
<evidence type="ECO:0000256" key="8">
    <source>
        <dbReference type="ARBA" id="ARBA00022605"/>
    </source>
</evidence>
<keyword evidence="9 12" id="KW-0368">Histidine biosynthesis</keyword>
<evidence type="ECO:0000256" key="1">
    <source>
        <dbReference type="ARBA" id="ARBA00000901"/>
    </source>
</evidence>
<dbReference type="GO" id="GO:0003949">
    <property type="term" value="F:1-(5-phosphoribosyl)-5-[(5-phosphoribosylamino)methylideneamino]imidazole-4-carboxamide isomerase activity"/>
    <property type="evidence" value="ECO:0007669"/>
    <property type="project" value="UniProtKB-UniRule"/>
</dbReference>
<dbReference type="InterPro" id="IPR013785">
    <property type="entry name" value="Aldolase_TIM"/>
</dbReference>
<dbReference type="HAMAP" id="MF_01014">
    <property type="entry name" value="HisA"/>
    <property type="match status" value="1"/>
</dbReference>
<dbReference type="GO" id="GO:0005737">
    <property type="term" value="C:cytoplasm"/>
    <property type="evidence" value="ECO:0007669"/>
    <property type="project" value="UniProtKB-SubCell"/>
</dbReference>
<dbReference type="EC" id="5.3.1.16" evidence="5 12"/>
<dbReference type="NCBIfam" id="TIGR00007">
    <property type="entry name" value="1-(5-phosphoribosyl)-5-[(5-phosphoribosylamino)methylideneamino]imidazole-4-carboxamide isomerase"/>
    <property type="match status" value="1"/>
</dbReference>
<comment type="caution">
    <text evidence="15">The sequence shown here is derived from an EMBL/GenBank/DDBJ whole genome shotgun (WGS) entry which is preliminary data.</text>
</comment>
<comment type="catalytic activity">
    <reaction evidence="1 12 14">
        <text>1-(5-phospho-beta-D-ribosyl)-5-[(5-phospho-beta-D-ribosylamino)methylideneamino]imidazole-4-carboxamide = 5-[(5-phospho-1-deoxy-D-ribulos-1-ylimino)methylamino]-1-(5-phospho-beta-D-ribosyl)imidazole-4-carboxamide</text>
        <dbReference type="Rhea" id="RHEA:15469"/>
        <dbReference type="ChEBI" id="CHEBI:58435"/>
        <dbReference type="ChEBI" id="CHEBI:58525"/>
        <dbReference type="EC" id="5.3.1.16"/>
    </reaction>
</comment>
<name>A0A177ZRS7_9BACI</name>
<evidence type="ECO:0000313" key="16">
    <source>
        <dbReference type="Proteomes" id="UP000077881"/>
    </source>
</evidence>
<feature type="active site" description="Proton acceptor" evidence="12">
    <location>
        <position position="8"/>
    </location>
</feature>
<dbReference type="Pfam" id="PF00977">
    <property type="entry name" value="His_biosynth"/>
    <property type="match status" value="1"/>
</dbReference>
<keyword evidence="10 12" id="KW-0413">Isomerase</keyword>
<proteinExistence type="inferred from homology"/>
<dbReference type="InterPro" id="IPR044524">
    <property type="entry name" value="Isoase_HisA-like"/>
</dbReference>
<dbReference type="CDD" id="cd04732">
    <property type="entry name" value="HisA"/>
    <property type="match status" value="1"/>
</dbReference>
<gene>
    <name evidence="12" type="primary">hisA</name>
    <name evidence="15" type="ORF">ABB05_12660</name>
</gene>
<keyword evidence="8 12" id="KW-0028">Amino-acid biosynthesis</keyword>
<dbReference type="SUPFAM" id="SSF51366">
    <property type="entry name" value="Ribulose-phoshate binding barrel"/>
    <property type="match status" value="1"/>
</dbReference>
<comment type="pathway">
    <text evidence="3 12 14">Amino-acid biosynthesis; L-histidine biosynthesis; L-histidine from 5-phospho-alpha-D-ribose 1-diphosphate: step 4/9.</text>
</comment>
<sequence>MIILPAMDLINGQCVRLYQGDFEQTTKVGSAPESQLNTFIEDGAKIIHIVDLDGARSGRPEQLELISKLAKSASVPIQVGGGIRTLETIKAYIEAGVSRIVIGTAALEDEAFLKAALADYQENIVIGIDARDEKVATRGWETETEVDYIEFAQKMEQLGVRRIVFTDISKDGTMQGPNLEQLRKIHEAVSCDIVASGGIRNQADLDVIAEIGIEEAIVGKAMYEGTIKLRG</sequence>
<dbReference type="UniPathway" id="UPA00031">
    <property type="reaction ID" value="UER00009"/>
</dbReference>
<dbReference type="PANTHER" id="PTHR43090">
    <property type="entry name" value="1-(5-PHOSPHORIBOSYL)-5-[(5-PHOSPHORIBOSYLAMINO)METHYLIDENEAMINO] IMIDAZOLE-4-CARBOXAMIDE ISOMERASE"/>
    <property type="match status" value="1"/>
</dbReference>
<keyword evidence="16" id="KW-1185">Reference proteome</keyword>
<evidence type="ECO:0000256" key="11">
    <source>
        <dbReference type="ARBA" id="ARBA00030547"/>
    </source>
</evidence>
<evidence type="ECO:0000256" key="2">
    <source>
        <dbReference type="ARBA" id="ARBA00004496"/>
    </source>
</evidence>
<keyword evidence="7 12" id="KW-0963">Cytoplasm</keyword>
<organism evidence="15 16">
    <name type="scientific">Lederbergia galactosidilytica</name>
    <dbReference type="NCBI Taxonomy" id="217031"/>
    <lineage>
        <taxon>Bacteria</taxon>
        <taxon>Bacillati</taxon>
        <taxon>Bacillota</taxon>
        <taxon>Bacilli</taxon>
        <taxon>Bacillales</taxon>
        <taxon>Bacillaceae</taxon>
        <taxon>Lederbergia</taxon>
    </lineage>
</organism>
<evidence type="ECO:0000256" key="6">
    <source>
        <dbReference type="ARBA" id="ARBA00018464"/>
    </source>
</evidence>
<dbReference type="Gene3D" id="3.20.20.70">
    <property type="entry name" value="Aldolase class I"/>
    <property type="match status" value="1"/>
</dbReference>
<dbReference type="InterPro" id="IPR006063">
    <property type="entry name" value="HisA_bact_arch"/>
</dbReference>
<dbReference type="AlphaFoldDB" id="A0A177ZRS7"/>
<comment type="subcellular location">
    <subcellularLocation>
        <location evidence="2 12 14">Cytoplasm</location>
    </subcellularLocation>
</comment>
<protein>
    <recommendedName>
        <fullName evidence="6 12">1-(5-phosphoribosyl)-5-[(5-phosphoribosylamino)methylideneamino] imidazole-4-carboxamide isomerase</fullName>
        <ecNumber evidence="5 12">5.3.1.16</ecNumber>
    </recommendedName>
    <alternativeName>
        <fullName evidence="11 12">Phosphoribosylformimino-5-aminoimidazole carboxamide ribotide isomerase</fullName>
    </alternativeName>
</protein>
<dbReference type="EMBL" id="LDJR01000051">
    <property type="protein sequence ID" value="OAK70199.1"/>
    <property type="molecule type" value="Genomic_DNA"/>
</dbReference>
<evidence type="ECO:0000256" key="14">
    <source>
        <dbReference type="RuleBase" id="RU003658"/>
    </source>
</evidence>
<accession>A0A177ZRS7</accession>
<evidence type="ECO:0000256" key="13">
    <source>
        <dbReference type="RuleBase" id="RU003657"/>
    </source>
</evidence>
<dbReference type="PANTHER" id="PTHR43090:SF2">
    <property type="entry name" value="1-(5-PHOSPHORIBOSYL)-5-[(5-PHOSPHORIBOSYLAMINO)METHYLIDENEAMINO] IMIDAZOLE-4-CARBOXAMIDE ISOMERASE"/>
    <property type="match status" value="1"/>
</dbReference>
<comment type="similarity">
    <text evidence="4 12 13">Belongs to the HisA/HisF family.</text>
</comment>
<evidence type="ECO:0000256" key="5">
    <source>
        <dbReference type="ARBA" id="ARBA00012550"/>
    </source>
</evidence>
<evidence type="ECO:0000256" key="12">
    <source>
        <dbReference type="HAMAP-Rule" id="MF_01014"/>
    </source>
</evidence>
<dbReference type="PATRIC" id="fig|217031.6.peg.2721"/>
<dbReference type="RefSeq" id="WP_057987378.1">
    <property type="nucleotide sequence ID" value="NZ_LDJR01000051.1"/>
</dbReference>
<dbReference type="Proteomes" id="UP000077881">
    <property type="component" value="Unassembled WGS sequence"/>
</dbReference>
<evidence type="ECO:0000256" key="10">
    <source>
        <dbReference type="ARBA" id="ARBA00023235"/>
    </source>
</evidence>